<evidence type="ECO:0000256" key="1">
    <source>
        <dbReference type="SAM" id="Coils"/>
    </source>
</evidence>
<comment type="caution">
    <text evidence="3">The sequence shown here is derived from an EMBL/GenBank/DDBJ whole genome shotgun (WGS) entry which is preliminary data.</text>
</comment>
<dbReference type="PANTHER" id="PTHR35764">
    <property type="entry name" value="PROTEIN SHORTAGE IN CHIASMATA 1"/>
    <property type="match status" value="1"/>
</dbReference>
<feature type="region of interest" description="Disordered" evidence="2">
    <location>
        <begin position="1640"/>
        <end position="1664"/>
    </location>
</feature>
<organism evidence="3 4">
    <name type="scientific">Solanum bulbocastanum</name>
    <name type="common">Wild potato</name>
    <dbReference type="NCBI Taxonomy" id="147425"/>
    <lineage>
        <taxon>Eukaryota</taxon>
        <taxon>Viridiplantae</taxon>
        <taxon>Streptophyta</taxon>
        <taxon>Embryophyta</taxon>
        <taxon>Tracheophyta</taxon>
        <taxon>Spermatophyta</taxon>
        <taxon>Magnoliopsida</taxon>
        <taxon>eudicotyledons</taxon>
        <taxon>Gunneridae</taxon>
        <taxon>Pentapetalae</taxon>
        <taxon>asterids</taxon>
        <taxon>lamiids</taxon>
        <taxon>Solanales</taxon>
        <taxon>Solanaceae</taxon>
        <taxon>Solanoideae</taxon>
        <taxon>Solaneae</taxon>
        <taxon>Solanum</taxon>
    </lineage>
</organism>
<evidence type="ECO:0000256" key="2">
    <source>
        <dbReference type="SAM" id="MobiDB-lite"/>
    </source>
</evidence>
<reference evidence="3 4" key="1">
    <citation type="submission" date="2024-02" db="EMBL/GenBank/DDBJ databases">
        <title>de novo genome assembly of Solanum bulbocastanum strain 11H21.</title>
        <authorList>
            <person name="Hosaka A.J."/>
        </authorList>
    </citation>
    <scope>NUCLEOTIDE SEQUENCE [LARGE SCALE GENOMIC DNA]</scope>
    <source>
        <tissue evidence="3">Young leaves</tissue>
    </source>
</reference>
<dbReference type="GO" id="GO:0000712">
    <property type="term" value="P:resolution of meiotic recombination intermediates"/>
    <property type="evidence" value="ECO:0007669"/>
    <property type="project" value="TreeGrafter"/>
</dbReference>
<evidence type="ECO:0000313" key="3">
    <source>
        <dbReference type="EMBL" id="KAK6794460.1"/>
    </source>
</evidence>
<evidence type="ECO:0008006" key="5">
    <source>
        <dbReference type="Google" id="ProtNLM"/>
    </source>
</evidence>
<evidence type="ECO:0000313" key="4">
    <source>
        <dbReference type="Proteomes" id="UP001371456"/>
    </source>
</evidence>
<dbReference type="InterPro" id="IPR038824">
    <property type="entry name" value="SHOC1-like"/>
</dbReference>
<proteinExistence type="predicted"/>
<dbReference type="EMBL" id="JBANQN010000003">
    <property type="protein sequence ID" value="KAK6794460.1"/>
    <property type="molecule type" value="Genomic_DNA"/>
</dbReference>
<feature type="coiled-coil region" evidence="1">
    <location>
        <begin position="702"/>
        <end position="729"/>
    </location>
</feature>
<dbReference type="Proteomes" id="UP001371456">
    <property type="component" value="Unassembled WGS sequence"/>
</dbReference>
<keyword evidence="4" id="KW-1185">Reference proteome</keyword>
<gene>
    <name evidence="3" type="ORF">RDI58_007913</name>
</gene>
<dbReference type="PANTHER" id="PTHR35764:SF1">
    <property type="entry name" value="PROTEIN SHORTAGE IN CHIASMATA 1"/>
    <property type="match status" value="1"/>
</dbReference>
<accession>A0AAN8TVQ1</accession>
<keyword evidence="1" id="KW-0175">Coiled coil</keyword>
<protein>
    <recommendedName>
        <fullName evidence="5">Protein SHORTAGE IN CHIASMATA 1</fullName>
    </recommendedName>
</protein>
<sequence length="1664" mass="186496">MRTRFLGKDYFNSAQFPAGDFLRLPLPHLPTSNTSIFEDLHCFDGLPTLSIDVEIERFPIEKTLSRFFSYVFPHRIDVELAEFSDPRPFAGKLDVDEQGSCSPEETSGITTEGTMVSYDKGKDNLEMVQFEIPELDSSSLQLLEDIPHFGKENMLLLSEISDDGNKLDMPGLEVRLQHSLDTLQSICSVDDICSVSFLEKSSDWLEDSGFSQGKHHSSTYVFPLLEVDEASLGIVSDNSIKEKVLIFENIELQRETPGSEGMGNINELLDSTKFDTLQYLSNGSSATDCLEVEVPCLNFSLEMNLISIIELVKNSVIHQGIENDGPIWVGNPIIFDELQFFDSDLYTFGELLSEVKVDVEDTCDLMLREADNFRNFDELIVSHELIPVDNSFRSLPVPLISENGNIKSLHSCIKEILAELKPQSSSMSDGLYLDWHFVEEEKCKCREVFFNLSGEIDANNIDLCLNFIDNEMVVSNFLFSSDSPQEPNRVESKEILSLPSNAIPVSPMPHNIEVSTKLLKDGKFPIEGVSSQCSSKKASLFGDSWSEFNDLDFFLNPKEYGRDKDYKPADSSIDTNTMGRSRFLSSDTTLVQPQQWNIKVHQILLSSDILLLIDDLRKIFQVIFERRRELIETQDPSQAVDDIAILRLPKKKLIDLIKKRSLCRTSLFQDGDNTISLVTLCAIKQMVWYLCYYGLHTTYLYIEKLYRRLQELNSKLDFLYNLIKDVHQKGEKDIHKFHPSLSVIKDILQSFVSKGSSKILVVAEPVFWWSLKKLLTSMNIAFSQPQNGQKNDFYKLEDASMQMISHCCLVAQERLSASFPFEKFEIILEYGGSQGSSKVSSILLKSDRVPPLHFLKVELEDPSVAKALCDGVDMPNTDEPSMASLCLLLDAYQFEKYHIVLCFLPRNARHQIVVGGGLHSFSALNEIDVTVEELLNFLLVEKNLKGASVKTLLGNEACSAAAQHAVFSLGSEQNRGSTDSCPETIIIVNTHNFDKEMVISRRTTYQKILAFEKKGVQVVERDLRQPVDIIVSASACLAWYDCKNIAKKATAPDEAFSCLPLCVENIAASILTSLSFSFSGCILVFEGESNFISGIMESSDELYAAAASLGMDIQIFYSYSSEMTDEIILSCIELSSRTSTGIYSKMPESQTLAESFLTAFPSINSLSAHAILSSAGLLVEFLGWTREHRIHAVQKYQVPDESIILLSALSRFGEREDSKSVMTDCSSSVSSAPDSESLHFKRTYGRTKRKTTWDIENLNIPTREVYDLDPPRTFSEGRLHHPRASGLRDSLISDDINLFDEFGKSSLSFDNEPCIHRQSLDTYVTKDLFKVTDLCDYQMTNNSRMGGGDINKFRAPQIDVCLHPREGVDVGMMNKLGRQNNYSGNFTDHITGEVINIDDTVGSGKAFHNAKSKSFSTQVHAIETPTTGVPTAAKKLFSGASDLEFLNIVEIDSSLDACTSVRDLGQGSRQGMGQHLNAGFNHKKIQFKHQKGVPDEGISQKVICVSDLTKQEKNAASYGETPLSNALQSTPLQQGSPWTIEFLNRIREKSRSRQQSVPCDLSAPCYGYPGKPSKVTKRKSPSTLELYKYQGNSFQDAATRRKRRMKCMQLPASSSEKASDRPISSWTPIDKRAKRELSFATSGNGGQTKLVWNDKNSHTLGRRY</sequence>
<name>A0AAN8TVQ1_SOLBU</name>